<proteinExistence type="predicted"/>
<evidence type="ECO:0000256" key="23">
    <source>
        <dbReference type="SAM" id="MobiDB-lite"/>
    </source>
</evidence>
<dbReference type="InterPro" id="IPR011009">
    <property type="entry name" value="Kinase-like_dom_sf"/>
</dbReference>
<feature type="domain" description="Ig-like" evidence="27">
    <location>
        <begin position="21"/>
        <end position="114"/>
    </location>
</feature>
<dbReference type="SUPFAM" id="SSF57196">
    <property type="entry name" value="EGF/Laminin"/>
    <property type="match status" value="1"/>
</dbReference>
<comment type="subcellular location">
    <subcellularLocation>
        <location evidence="1">Membrane</location>
        <topology evidence="1">Single-pass membrane protein</topology>
    </subcellularLocation>
</comment>
<dbReference type="PROSITE" id="PS50011">
    <property type="entry name" value="PROTEIN_KINASE_DOM"/>
    <property type="match status" value="1"/>
</dbReference>
<gene>
    <name evidence="28" type="ORF">BaRGS_00008872</name>
</gene>
<evidence type="ECO:0000256" key="16">
    <source>
        <dbReference type="ARBA" id="ARBA00023319"/>
    </source>
</evidence>
<evidence type="ECO:0000313" key="29">
    <source>
        <dbReference type="Proteomes" id="UP001519460"/>
    </source>
</evidence>
<feature type="binding site" evidence="19">
    <location>
        <position position="700"/>
    </location>
    <ligand>
        <name>ATP</name>
        <dbReference type="ChEBI" id="CHEBI:30616"/>
    </ligand>
</feature>
<feature type="binding site" evidence="19">
    <location>
        <begin position="563"/>
        <end position="570"/>
    </location>
    <ligand>
        <name>ATP</name>
        <dbReference type="ChEBI" id="CHEBI:30616"/>
    </ligand>
</feature>
<accession>A0ABD0LJU5</accession>
<dbReference type="AlphaFoldDB" id="A0ABD0LJU5"/>
<evidence type="ECO:0000259" key="26">
    <source>
        <dbReference type="PROSITE" id="PS50026"/>
    </source>
</evidence>
<keyword evidence="16" id="KW-0393">Immunoglobulin domain</keyword>
<evidence type="ECO:0000256" key="20">
    <source>
        <dbReference type="PIRSR" id="PIRSR000615-3"/>
    </source>
</evidence>
<dbReference type="PROSITE" id="PS50835">
    <property type="entry name" value="IG_LIKE"/>
    <property type="match status" value="4"/>
</dbReference>
<dbReference type="InterPro" id="IPR003598">
    <property type="entry name" value="Ig_sub2"/>
</dbReference>
<evidence type="ECO:0000259" key="25">
    <source>
        <dbReference type="PROSITE" id="PS50011"/>
    </source>
</evidence>
<feature type="binding site" evidence="19">
    <location>
        <begin position="638"/>
        <end position="644"/>
    </location>
    <ligand>
        <name>ATP</name>
        <dbReference type="ChEBI" id="CHEBI:30616"/>
    </ligand>
</feature>
<dbReference type="Pfam" id="PF07645">
    <property type="entry name" value="EGF_CA"/>
    <property type="match status" value="1"/>
</dbReference>
<dbReference type="InterPro" id="IPR017441">
    <property type="entry name" value="Protein_kinase_ATP_BS"/>
</dbReference>
<dbReference type="PROSITE" id="PS51257">
    <property type="entry name" value="PROKAR_LIPOPROTEIN"/>
    <property type="match status" value="1"/>
</dbReference>
<dbReference type="Proteomes" id="UP001519460">
    <property type="component" value="Unassembled WGS sequence"/>
</dbReference>
<dbReference type="InterPro" id="IPR007110">
    <property type="entry name" value="Ig-like_dom"/>
</dbReference>
<evidence type="ECO:0000256" key="24">
    <source>
        <dbReference type="SAM" id="SignalP"/>
    </source>
</evidence>
<dbReference type="InterPro" id="IPR036179">
    <property type="entry name" value="Ig-like_dom_sf"/>
</dbReference>
<dbReference type="PRINTS" id="PR00109">
    <property type="entry name" value="TYRKINASE"/>
</dbReference>
<keyword evidence="20" id="KW-0460">Magnesium</keyword>
<feature type="domain" description="Protein kinase" evidence="25">
    <location>
        <begin position="556"/>
        <end position="831"/>
    </location>
</feature>
<dbReference type="EMBL" id="JACVVK020000041">
    <property type="protein sequence ID" value="KAK7499781.1"/>
    <property type="molecule type" value="Genomic_DNA"/>
</dbReference>
<feature type="chain" id="PRO_5044747132" description="receptor protein-tyrosine kinase" evidence="24">
    <location>
        <begin position="20"/>
        <end position="860"/>
    </location>
</feature>
<keyword evidence="13" id="KW-1015">Disulfide bond</keyword>
<dbReference type="PIRSF" id="PIRSF000615">
    <property type="entry name" value="TyrPK_CSF1-R"/>
    <property type="match status" value="1"/>
</dbReference>
<dbReference type="InterPro" id="IPR001881">
    <property type="entry name" value="EGF-like_Ca-bd_dom"/>
</dbReference>
<dbReference type="SMART" id="SM00408">
    <property type="entry name" value="IGc2"/>
    <property type="match status" value="1"/>
</dbReference>
<evidence type="ECO:0000256" key="11">
    <source>
        <dbReference type="ARBA" id="ARBA00023136"/>
    </source>
</evidence>
<dbReference type="GO" id="GO:0004714">
    <property type="term" value="F:transmembrane receptor protein tyrosine kinase activity"/>
    <property type="evidence" value="ECO:0007669"/>
    <property type="project" value="UniProtKB-EC"/>
</dbReference>
<comment type="caution">
    <text evidence="28">The sequence shown here is derived from an EMBL/GenBank/DDBJ whole genome shotgun (WGS) entry which is preliminary data.</text>
</comment>
<dbReference type="InterPro" id="IPR020635">
    <property type="entry name" value="Tyr_kinase_cat_dom"/>
</dbReference>
<dbReference type="GO" id="GO:0005524">
    <property type="term" value="F:ATP binding"/>
    <property type="evidence" value="ECO:0007669"/>
    <property type="project" value="UniProtKB-UniRule"/>
</dbReference>
<dbReference type="InterPro" id="IPR003599">
    <property type="entry name" value="Ig_sub"/>
</dbReference>
<dbReference type="GO" id="GO:0016020">
    <property type="term" value="C:membrane"/>
    <property type="evidence" value="ECO:0007669"/>
    <property type="project" value="UniProtKB-SubCell"/>
</dbReference>
<feature type="binding site" evidence="20">
    <location>
        <position position="714"/>
    </location>
    <ligand>
        <name>Mg(2+)</name>
        <dbReference type="ChEBI" id="CHEBI:18420"/>
    </ligand>
</feature>
<feature type="binding site" evidence="20">
    <location>
        <position position="541"/>
    </location>
    <ligand>
        <name>Mg(2+)</name>
        <dbReference type="ChEBI" id="CHEBI:18420"/>
    </ligand>
</feature>
<evidence type="ECO:0000256" key="9">
    <source>
        <dbReference type="ARBA" id="ARBA00022840"/>
    </source>
</evidence>
<reference evidence="28 29" key="1">
    <citation type="journal article" date="2023" name="Sci. Data">
        <title>Genome assembly of the Korean intertidal mud-creeper Batillaria attramentaria.</title>
        <authorList>
            <person name="Patra A.K."/>
            <person name="Ho P.T."/>
            <person name="Jun S."/>
            <person name="Lee S.J."/>
            <person name="Kim Y."/>
            <person name="Won Y.J."/>
        </authorList>
    </citation>
    <scope>NUCLEOTIDE SEQUENCE [LARGE SCALE GENOMIC DNA]</scope>
    <source>
        <strain evidence="28">Wonlab-2016</strain>
    </source>
</reference>
<keyword evidence="29" id="KW-1185">Reference proteome</keyword>
<evidence type="ECO:0000256" key="19">
    <source>
        <dbReference type="PIRSR" id="PIRSR000615-2"/>
    </source>
</evidence>
<evidence type="ECO:0000256" key="6">
    <source>
        <dbReference type="ARBA" id="ARBA00022692"/>
    </source>
</evidence>
<sequence>MKFLSYVIITSSWMTSCVAAPDVEITSSGSEEVHTATGMILTITCEFRGLTISQMASAQIFWERSSFSSRRSDLERVESDGEHYLVERSTFTDKLASRLNVIGVTFDDAGIYDCVGEMDGSGDFYDSFYVYVTGRPEIIDVYRDVQPIAGGAVTLTCLAQGRPIPTLEWRGPDNVPVAQLAASYSSSTSSVSDSVVESQVTLYSLTSDVTGDYRCVARNDNGSRSDFIDVNLDPFVSIHQPGTSFNTSDTSLIVVSIFFINIECTAFNVPLYQQLSLEWKVQADSWYSQGYRSVTQSNKYSVTTFTSPSPDQTLGNMTSVLRFDADFSDQGKYRCRLYNDTGTQLATQTRELRIEGVPIVAVSPAVVEASIGMVYNVTCTAEARPALTDLYWARDGIRIPSVTYAVDSYSTETSVLISVSSRNVFDIQYSCWAVNRLDLDECATNVCDSVGSDLDCVNTVGSYRCVCPTGYVQNDFGDCVDSNYPQTSTTKVPGPTTTSTANTQRRSSERSNSRRENPKHNIYATTFANDAFSNTEQGHTYARLPPDPAEFPRERLQLEDKLGSGKFGTVYRALALSLSRSGKWERVAVKMMKEAATEGEKSDFIREMSLLRSLPPHPHLVGFLAYCTKSDPTLIIMEFCEHGDLMSHLRKRRPGNSASPGNALSNDLVARDLFTFALHTARGMAHIANHKIVHRDVATRNVLLTERNVCKVSDFGLARYIDDNDVYELGSKRPLPIRWMAPESLRDGVHTSQSDVWAYGVLLWEIVTLGASPFPGMSGKVVMEHVISGTRLEIPPQCSPELSDIMTSCWAMRPDERPTFDVIAGKFEQLLEKEGDYLRLDSLGEGTYHVLAPSESGERV</sequence>
<evidence type="ECO:0000256" key="14">
    <source>
        <dbReference type="ARBA" id="ARBA00023170"/>
    </source>
</evidence>
<dbReference type="Gene3D" id="3.30.200.20">
    <property type="entry name" value="Phosphorylase Kinase, domain 1"/>
    <property type="match status" value="1"/>
</dbReference>
<dbReference type="EC" id="2.7.10.1" evidence="2"/>
<keyword evidence="5" id="KW-0808">Transferase</keyword>
<dbReference type="PROSITE" id="PS00107">
    <property type="entry name" value="PROTEIN_KINASE_ATP"/>
    <property type="match status" value="1"/>
</dbReference>
<dbReference type="InterPro" id="IPR049883">
    <property type="entry name" value="NOTCH1_EGF-like"/>
</dbReference>
<dbReference type="Pfam" id="PF07714">
    <property type="entry name" value="PK_Tyr_Ser-Thr"/>
    <property type="match status" value="1"/>
</dbReference>
<dbReference type="SUPFAM" id="SSF48726">
    <property type="entry name" value="Immunoglobulin"/>
    <property type="match status" value="4"/>
</dbReference>
<dbReference type="SMART" id="SM00179">
    <property type="entry name" value="EGF_CA"/>
    <property type="match status" value="1"/>
</dbReference>
<dbReference type="PANTHER" id="PTHR24416">
    <property type="entry name" value="TYROSINE-PROTEIN KINASE RECEPTOR"/>
    <property type="match status" value="1"/>
</dbReference>
<keyword evidence="4" id="KW-0597">Phosphoprotein</keyword>
<evidence type="ECO:0000256" key="2">
    <source>
        <dbReference type="ARBA" id="ARBA00011902"/>
    </source>
</evidence>
<dbReference type="Gene3D" id="1.10.510.10">
    <property type="entry name" value="Transferase(Phosphotransferase) domain 1"/>
    <property type="match status" value="1"/>
</dbReference>
<keyword evidence="15" id="KW-0325">Glycoprotein</keyword>
<keyword evidence="24" id="KW-0732">Signal</keyword>
<feature type="compositionally biased region" description="Basic and acidic residues" evidence="23">
    <location>
        <begin position="506"/>
        <end position="519"/>
    </location>
</feature>
<evidence type="ECO:0000256" key="21">
    <source>
        <dbReference type="PROSITE-ProRule" id="PRU00076"/>
    </source>
</evidence>
<dbReference type="InterPro" id="IPR000152">
    <property type="entry name" value="EGF-type_Asp/Asn_hydroxyl_site"/>
</dbReference>
<keyword evidence="3 21" id="KW-0245">EGF-like domain</keyword>
<feature type="region of interest" description="Disordered" evidence="23">
    <location>
        <begin position="485"/>
        <end position="520"/>
    </location>
</feature>
<dbReference type="InterPro" id="IPR050122">
    <property type="entry name" value="RTK"/>
</dbReference>
<keyword evidence="12" id="KW-0829">Tyrosine-protein kinase</keyword>
<evidence type="ECO:0000256" key="12">
    <source>
        <dbReference type="ARBA" id="ARBA00023137"/>
    </source>
</evidence>
<dbReference type="PROSITE" id="PS50026">
    <property type="entry name" value="EGF_3"/>
    <property type="match status" value="1"/>
</dbReference>
<feature type="compositionally biased region" description="Low complexity" evidence="23">
    <location>
        <begin position="487"/>
        <end position="500"/>
    </location>
</feature>
<keyword evidence="8" id="KW-0418">Kinase</keyword>
<feature type="binding site" evidence="19 22">
    <location>
        <position position="590"/>
    </location>
    <ligand>
        <name>ATP</name>
        <dbReference type="ChEBI" id="CHEBI:30616"/>
    </ligand>
</feature>
<feature type="active site" description="Proton acceptor" evidence="18">
    <location>
        <position position="696"/>
    </location>
</feature>
<evidence type="ECO:0000256" key="13">
    <source>
        <dbReference type="ARBA" id="ARBA00023157"/>
    </source>
</evidence>
<dbReference type="SMART" id="SM00219">
    <property type="entry name" value="TyrKc"/>
    <property type="match status" value="1"/>
</dbReference>
<feature type="domain" description="Ig-like" evidence="27">
    <location>
        <begin position="358"/>
        <end position="431"/>
    </location>
</feature>
<evidence type="ECO:0000256" key="15">
    <source>
        <dbReference type="ARBA" id="ARBA00023180"/>
    </source>
</evidence>
<protein>
    <recommendedName>
        <fullName evidence="2">receptor protein-tyrosine kinase</fullName>
        <ecNumber evidence="2">2.7.10.1</ecNumber>
    </recommendedName>
</protein>
<dbReference type="InterPro" id="IPR000742">
    <property type="entry name" value="EGF"/>
</dbReference>
<evidence type="ECO:0000256" key="4">
    <source>
        <dbReference type="ARBA" id="ARBA00022553"/>
    </source>
</evidence>
<comment type="catalytic activity">
    <reaction evidence="17">
        <text>L-tyrosyl-[protein] + ATP = O-phospho-L-tyrosyl-[protein] + ADP + H(+)</text>
        <dbReference type="Rhea" id="RHEA:10596"/>
        <dbReference type="Rhea" id="RHEA-COMP:10136"/>
        <dbReference type="Rhea" id="RHEA-COMP:20101"/>
        <dbReference type="ChEBI" id="CHEBI:15378"/>
        <dbReference type="ChEBI" id="CHEBI:30616"/>
        <dbReference type="ChEBI" id="CHEBI:46858"/>
        <dbReference type="ChEBI" id="CHEBI:61978"/>
        <dbReference type="ChEBI" id="CHEBI:456216"/>
        <dbReference type="EC" id="2.7.10.1"/>
    </reaction>
</comment>
<evidence type="ECO:0000256" key="1">
    <source>
        <dbReference type="ARBA" id="ARBA00004167"/>
    </source>
</evidence>
<evidence type="ECO:0000313" key="28">
    <source>
        <dbReference type="EMBL" id="KAK7499781.1"/>
    </source>
</evidence>
<feature type="signal peptide" evidence="24">
    <location>
        <begin position="1"/>
        <end position="19"/>
    </location>
</feature>
<keyword evidence="7 19" id="KW-0547">Nucleotide-binding</keyword>
<dbReference type="InterPro" id="IPR008266">
    <property type="entry name" value="Tyr_kinase_AS"/>
</dbReference>
<dbReference type="SUPFAM" id="SSF56112">
    <property type="entry name" value="Protein kinase-like (PK-like)"/>
    <property type="match status" value="1"/>
</dbReference>
<dbReference type="Gene3D" id="2.60.40.10">
    <property type="entry name" value="Immunoglobulins"/>
    <property type="match status" value="2"/>
</dbReference>
<keyword evidence="20" id="KW-0479">Metal-binding</keyword>
<dbReference type="SMART" id="SM00409">
    <property type="entry name" value="IG"/>
    <property type="match status" value="3"/>
</dbReference>
<dbReference type="Pfam" id="PF13927">
    <property type="entry name" value="Ig_3"/>
    <property type="match status" value="1"/>
</dbReference>
<dbReference type="InterPro" id="IPR001245">
    <property type="entry name" value="Ser-Thr/Tyr_kinase_cat_dom"/>
</dbReference>
<keyword evidence="11" id="KW-0472">Membrane</keyword>
<dbReference type="FunFam" id="1.10.510.10:FF:000554">
    <property type="entry name" value="Predicted protein"/>
    <property type="match status" value="1"/>
</dbReference>
<keyword evidence="9 19" id="KW-0067">ATP-binding</keyword>
<dbReference type="PROSITE" id="PS00109">
    <property type="entry name" value="PROTEIN_KINASE_TYR"/>
    <property type="match status" value="1"/>
</dbReference>
<evidence type="ECO:0000256" key="3">
    <source>
        <dbReference type="ARBA" id="ARBA00022536"/>
    </source>
</evidence>
<evidence type="ECO:0000256" key="22">
    <source>
        <dbReference type="PROSITE-ProRule" id="PRU10141"/>
    </source>
</evidence>
<feature type="binding site" evidence="20">
    <location>
        <position position="701"/>
    </location>
    <ligand>
        <name>Mg(2+)</name>
        <dbReference type="ChEBI" id="CHEBI:18420"/>
    </ligand>
</feature>
<keyword evidence="14" id="KW-0675">Receptor</keyword>
<dbReference type="InterPro" id="IPR013783">
    <property type="entry name" value="Ig-like_fold"/>
</dbReference>
<feature type="domain" description="Ig-like" evidence="27">
    <location>
        <begin position="234"/>
        <end position="353"/>
    </location>
</feature>
<dbReference type="CDD" id="cd00192">
    <property type="entry name" value="PTKc"/>
    <property type="match status" value="1"/>
</dbReference>
<keyword evidence="10" id="KW-1133">Transmembrane helix</keyword>
<feature type="domain" description="Ig-like" evidence="27">
    <location>
        <begin position="136"/>
        <end position="231"/>
    </location>
</feature>
<evidence type="ECO:0000256" key="8">
    <source>
        <dbReference type="ARBA" id="ARBA00022777"/>
    </source>
</evidence>
<feature type="domain" description="EGF-like" evidence="26">
    <location>
        <begin position="438"/>
        <end position="477"/>
    </location>
</feature>
<dbReference type="InterPro" id="IPR000719">
    <property type="entry name" value="Prot_kinase_dom"/>
</dbReference>
<comment type="caution">
    <text evidence="21">Lacks conserved residue(s) required for the propagation of feature annotation.</text>
</comment>
<evidence type="ECO:0000256" key="18">
    <source>
        <dbReference type="PIRSR" id="PIRSR000615-1"/>
    </source>
</evidence>
<name>A0ABD0LJU5_9CAEN</name>
<dbReference type="PROSITE" id="PS00010">
    <property type="entry name" value="ASX_HYDROXYL"/>
    <property type="match status" value="1"/>
</dbReference>
<evidence type="ECO:0000256" key="10">
    <source>
        <dbReference type="ARBA" id="ARBA00022989"/>
    </source>
</evidence>
<evidence type="ECO:0000256" key="5">
    <source>
        <dbReference type="ARBA" id="ARBA00022679"/>
    </source>
</evidence>
<evidence type="ECO:0000256" key="7">
    <source>
        <dbReference type="ARBA" id="ARBA00022741"/>
    </source>
</evidence>
<evidence type="ECO:0000259" key="27">
    <source>
        <dbReference type="PROSITE" id="PS50835"/>
    </source>
</evidence>
<dbReference type="CDD" id="cd00054">
    <property type="entry name" value="EGF_CA"/>
    <property type="match status" value="1"/>
</dbReference>
<evidence type="ECO:0000256" key="17">
    <source>
        <dbReference type="ARBA" id="ARBA00051243"/>
    </source>
</evidence>
<organism evidence="28 29">
    <name type="scientific">Batillaria attramentaria</name>
    <dbReference type="NCBI Taxonomy" id="370345"/>
    <lineage>
        <taxon>Eukaryota</taxon>
        <taxon>Metazoa</taxon>
        <taxon>Spiralia</taxon>
        <taxon>Lophotrochozoa</taxon>
        <taxon>Mollusca</taxon>
        <taxon>Gastropoda</taxon>
        <taxon>Caenogastropoda</taxon>
        <taxon>Sorbeoconcha</taxon>
        <taxon>Cerithioidea</taxon>
        <taxon>Batillariidae</taxon>
        <taxon>Batillaria</taxon>
    </lineage>
</organism>
<dbReference type="Gene3D" id="2.10.25.10">
    <property type="entry name" value="Laminin"/>
    <property type="match status" value="1"/>
</dbReference>
<keyword evidence="6" id="KW-0812">Transmembrane</keyword>
<dbReference type="PANTHER" id="PTHR24416:SF600">
    <property type="entry name" value="PDGF- AND VEGF-RECEPTOR RELATED, ISOFORM J"/>
    <property type="match status" value="1"/>
</dbReference>